<dbReference type="Proteomes" id="UP000789570">
    <property type="component" value="Unassembled WGS sequence"/>
</dbReference>
<dbReference type="InterPro" id="IPR051642">
    <property type="entry name" value="SWI6-like"/>
</dbReference>
<feature type="compositionally biased region" description="Basic residues" evidence="1">
    <location>
        <begin position="205"/>
        <end position="214"/>
    </location>
</feature>
<dbReference type="InterPro" id="IPR036887">
    <property type="entry name" value="HTH_APSES_sf"/>
</dbReference>
<name>A0A9N8UYA0_9GLOM</name>
<dbReference type="EMBL" id="CAJVPQ010000001">
    <property type="protein sequence ID" value="CAG8435584.1"/>
    <property type="molecule type" value="Genomic_DNA"/>
</dbReference>
<keyword evidence="4" id="KW-1185">Reference proteome</keyword>
<dbReference type="Gene3D" id="3.10.260.10">
    <property type="entry name" value="Transcription regulator HTH, APSES-type DNA-binding domain"/>
    <property type="match status" value="1"/>
</dbReference>
<feature type="region of interest" description="Disordered" evidence="1">
    <location>
        <begin position="308"/>
        <end position="360"/>
    </location>
</feature>
<dbReference type="AlphaFoldDB" id="A0A9N8UYA0"/>
<reference evidence="3" key="1">
    <citation type="submission" date="2021-06" db="EMBL/GenBank/DDBJ databases">
        <authorList>
            <person name="Kallberg Y."/>
            <person name="Tangrot J."/>
            <person name="Rosling A."/>
        </authorList>
    </citation>
    <scope>NUCLEOTIDE SEQUENCE</scope>
    <source>
        <strain evidence="3">UK204</strain>
    </source>
</reference>
<feature type="domain" description="HTH APSES-type" evidence="2">
    <location>
        <begin position="77"/>
        <end position="189"/>
    </location>
</feature>
<feature type="region of interest" description="Disordered" evidence="1">
    <location>
        <begin position="376"/>
        <end position="397"/>
    </location>
</feature>
<proteinExistence type="predicted"/>
<dbReference type="PANTHER" id="PTHR43828:SF5">
    <property type="entry name" value="TRANSCRIPTIONAL REPRESSOR XBP1"/>
    <property type="match status" value="1"/>
</dbReference>
<organism evidence="3 4">
    <name type="scientific">Funneliformis caledonium</name>
    <dbReference type="NCBI Taxonomy" id="1117310"/>
    <lineage>
        <taxon>Eukaryota</taxon>
        <taxon>Fungi</taxon>
        <taxon>Fungi incertae sedis</taxon>
        <taxon>Mucoromycota</taxon>
        <taxon>Glomeromycotina</taxon>
        <taxon>Glomeromycetes</taxon>
        <taxon>Glomerales</taxon>
        <taxon>Glomeraceae</taxon>
        <taxon>Funneliformis</taxon>
    </lineage>
</organism>
<comment type="caution">
    <text evidence="3">The sequence shown here is derived from an EMBL/GenBank/DDBJ whole genome shotgun (WGS) entry which is preliminary data.</text>
</comment>
<dbReference type="OrthoDB" id="5562739at2759"/>
<dbReference type="PANTHER" id="PTHR43828">
    <property type="entry name" value="ASPARAGINASE"/>
    <property type="match status" value="1"/>
</dbReference>
<evidence type="ECO:0000256" key="1">
    <source>
        <dbReference type="SAM" id="MobiDB-lite"/>
    </source>
</evidence>
<dbReference type="InterPro" id="IPR003163">
    <property type="entry name" value="Tscrpt_reg_HTH_APSES-type"/>
</dbReference>
<protein>
    <submittedName>
        <fullName evidence="3">8471_t:CDS:1</fullName>
    </submittedName>
</protein>
<dbReference type="PROSITE" id="PS51299">
    <property type="entry name" value="HTH_APSES"/>
    <property type="match status" value="1"/>
</dbReference>
<feature type="region of interest" description="Disordered" evidence="1">
    <location>
        <begin position="44"/>
        <end position="63"/>
    </location>
</feature>
<sequence>MSQLIPTLKPFAKTSATGQKSIVADNLPPVVRQRHKSVMIKKRTIKQQVSDDDDGNKNEPEAYRPYTATNIKIKRTKYSTSLDSRGYIPVYEFIINDQPIMWDRENGYVHFTGIWKALGNNKADIARLVDTHPDLASTIKKVRGGFLKIQGTWMPHEKAYELCRRTCYVVREELVPLFGPSFPSQTLDPTQPGFGRLTLTDSVPTKKRQRRKPKDTRVDNISITNNIKDKGMKASRIISSPIEENGGENTNNVKCEIHDDFSSVDQSLQFSKFQSVESNRHLVILRKQKRTAEDLHFVENMLENQLLSKRRRHQSPENGSLGDDENSSSECDPDKSLVIDRRGSDSAYSSSSQHYDVKHQYSPTEAADLMSKTRHNGISHSFKSSNITTTHSHTQIDPYTPYPPPTVHPTSPYQTPPSPLTEHDLYDAISATVALQQLSQDNGTRPLQKDQARNAWPRNFIMGNREFQFVGCRYRVVRYW</sequence>
<evidence type="ECO:0000313" key="3">
    <source>
        <dbReference type="EMBL" id="CAG8435584.1"/>
    </source>
</evidence>
<dbReference type="GO" id="GO:0003677">
    <property type="term" value="F:DNA binding"/>
    <property type="evidence" value="ECO:0007669"/>
    <property type="project" value="InterPro"/>
</dbReference>
<evidence type="ECO:0000313" key="4">
    <source>
        <dbReference type="Proteomes" id="UP000789570"/>
    </source>
</evidence>
<feature type="compositionally biased region" description="Basic and acidic residues" evidence="1">
    <location>
        <begin position="332"/>
        <end position="344"/>
    </location>
</feature>
<feature type="compositionally biased region" description="Polar residues" evidence="1">
    <location>
        <begin position="378"/>
        <end position="397"/>
    </location>
</feature>
<evidence type="ECO:0000259" key="2">
    <source>
        <dbReference type="PROSITE" id="PS51299"/>
    </source>
</evidence>
<feature type="region of interest" description="Disordered" evidence="1">
    <location>
        <begin position="186"/>
        <end position="216"/>
    </location>
</feature>
<dbReference type="SUPFAM" id="SSF54616">
    <property type="entry name" value="DNA-binding domain of Mlu1-box binding protein MBP1"/>
    <property type="match status" value="1"/>
</dbReference>
<dbReference type="GO" id="GO:0030907">
    <property type="term" value="C:MBF transcription complex"/>
    <property type="evidence" value="ECO:0007669"/>
    <property type="project" value="TreeGrafter"/>
</dbReference>
<dbReference type="GO" id="GO:0033309">
    <property type="term" value="C:SBF transcription complex"/>
    <property type="evidence" value="ECO:0007669"/>
    <property type="project" value="TreeGrafter"/>
</dbReference>
<accession>A0A9N8UYA0</accession>
<gene>
    <name evidence="3" type="ORF">FCALED_LOCUS17</name>
</gene>
<dbReference type="GO" id="GO:0000981">
    <property type="term" value="F:DNA-binding transcription factor activity, RNA polymerase II-specific"/>
    <property type="evidence" value="ECO:0007669"/>
    <property type="project" value="UniProtKB-ARBA"/>
</dbReference>